<dbReference type="InterPro" id="IPR020846">
    <property type="entry name" value="MFS_dom"/>
</dbReference>
<keyword evidence="5 7" id="KW-1133">Transmembrane helix</keyword>
<keyword evidence="4" id="KW-0769">Symport</keyword>
<feature type="transmembrane region" description="Helical" evidence="7">
    <location>
        <begin position="363"/>
        <end position="386"/>
    </location>
</feature>
<evidence type="ECO:0000256" key="1">
    <source>
        <dbReference type="ARBA" id="ARBA00004141"/>
    </source>
</evidence>
<evidence type="ECO:0000256" key="6">
    <source>
        <dbReference type="ARBA" id="ARBA00023136"/>
    </source>
</evidence>
<protein>
    <recommendedName>
        <fullName evidence="8">Major facilitator superfamily (MFS) profile domain-containing protein</fullName>
    </recommendedName>
</protein>
<feature type="transmembrane region" description="Helical" evidence="7">
    <location>
        <begin position="137"/>
        <end position="154"/>
    </location>
</feature>
<dbReference type="KEGG" id="btab:109038628"/>
<evidence type="ECO:0000259" key="8">
    <source>
        <dbReference type="PROSITE" id="PS50850"/>
    </source>
</evidence>
<feature type="transmembrane region" description="Helical" evidence="7">
    <location>
        <begin position="461"/>
        <end position="479"/>
    </location>
</feature>
<organism evidence="9 10">
    <name type="scientific">Bemisia tabaci</name>
    <name type="common">Sweetpotato whitefly</name>
    <name type="synonym">Aleurodes tabaci</name>
    <dbReference type="NCBI Taxonomy" id="7038"/>
    <lineage>
        <taxon>Eukaryota</taxon>
        <taxon>Metazoa</taxon>
        <taxon>Ecdysozoa</taxon>
        <taxon>Arthropoda</taxon>
        <taxon>Hexapoda</taxon>
        <taxon>Insecta</taxon>
        <taxon>Pterygota</taxon>
        <taxon>Neoptera</taxon>
        <taxon>Paraneoptera</taxon>
        <taxon>Hemiptera</taxon>
        <taxon>Sternorrhyncha</taxon>
        <taxon>Aleyrodoidea</taxon>
        <taxon>Aleyrodidae</taxon>
        <taxon>Aleyrodinae</taxon>
        <taxon>Bemisia</taxon>
    </lineage>
</organism>
<dbReference type="InterPro" id="IPR050382">
    <property type="entry name" value="MFS_Na/Anion_cotransporter"/>
</dbReference>
<dbReference type="Pfam" id="PF07690">
    <property type="entry name" value="MFS_1"/>
    <property type="match status" value="1"/>
</dbReference>
<dbReference type="PANTHER" id="PTHR11662">
    <property type="entry name" value="SOLUTE CARRIER FAMILY 17"/>
    <property type="match status" value="1"/>
</dbReference>
<feature type="transmembrane region" description="Helical" evidence="7">
    <location>
        <begin position="226"/>
        <end position="247"/>
    </location>
</feature>
<accession>A0A9P0CBB5</accession>
<dbReference type="PROSITE" id="PS50850">
    <property type="entry name" value="MFS"/>
    <property type="match status" value="1"/>
</dbReference>
<evidence type="ECO:0000256" key="4">
    <source>
        <dbReference type="ARBA" id="ARBA00022847"/>
    </source>
</evidence>
<keyword evidence="10" id="KW-1185">Reference proteome</keyword>
<keyword evidence="6 7" id="KW-0472">Membrane</keyword>
<dbReference type="PANTHER" id="PTHR11662:SF79">
    <property type="entry name" value="NA[+]-DEPENDENT INORGANIC PHOSPHATE COTRANSPORTER, ISOFORM A"/>
    <property type="match status" value="1"/>
</dbReference>
<feature type="transmembrane region" description="Helical" evidence="7">
    <location>
        <begin position="198"/>
        <end position="220"/>
    </location>
</feature>
<dbReference type="CDD" id="cd17318">
    <property type="entry name" value="MFS_SLC17"/>
    <property type="match status" value="1"/>
</dbReference>
<dbReference type="FunFam" id="1.20.1250.20:FF:000003">
    <property type="entry name" value="Solute carrier family 17 member 3"/>
    <property type="match status" value="1"/>
</dbReference>
<name>A0A9P0CBB5_BEMTA</name>
<dbReference type="InterPro" id="IPR011701">
    <property type="entry name" value="MFS"/>
</dbReference>
<proteinExistence type="predicted"/>
<evidence type="ECO:0000256" key="5">
    <source>
        <dbReference type="ARBA" id="ARBA00022989"/>
    </source>
</evidence>
<evidence type="ECO:0000256" key="2">
    <source>
        <dbReference type="ARBA" id="ARBA00022448"/>
    </source>
</evidence>
<dbReference type="GO" id="GO:0015293">
    <property type="term" value="F:symporter activity"/>
    <property type="evidence" value="ECO:0007669"/>
    <property type="project" value="UniProtKB-KW"/>
</dbReference>
<evidence type="ECO:0000256" key="3">
    <source>
        <dbReference type="ARBA" id="ARBA00022692"/>
    </source>
</evidence>
<dbReference type="SUPFAM" id="SSF103473">
    <property type="entry name" value="MFS general substrate transporter"/>
    <property type="match status" value="1"/>
</dbReference>
<feature type="domain" description="Major facilitator superfamily (MFS) profile" evidence="8">
    <location>
        <begin position="66"/>
        <end position="484"/>
    </location>
</feature>
<feature type="transmembrane region" description="Helical" evidence="7">
    <location>
        <begin position="392"/>
        <end position="416"/>
    </location>
</feature>
<evidence type="ECO:0000313" key="9">
    <source>
        <dbReference type="EMBL" id="CAH0773590.1"/>
    </source>
</evidence>
<dbReference type="EMBL" id="OU963867">
    <property type="protein sequence ID" value="CAH0773590.1"/>
    <property type="molecule type" value="Genomic_DNA"/>
</dbReference>
<gene>
    <name evidence="9" type="ORF">BEMITA_LOCUS10056</name>
</gene>
<dbReference type="GO" id="GO:0006820">
    <property type="term" value="P:monoatomic anion transport"/>
    <property type="evidence" value="ECO:0007669"/>
    <property type="project" value="TreeGrafter"/>
</dbReference>
<reference evidence="9" key="1">
    <citation type="submission" date="2021-12" db="EMBL/GenBank/DDBJ databases">
        <authorList>
            <person name="King R."/>
        </authorList>
    </citation>
    <scope>NUCLEOTIDE SEQUENCE</scope>
</reference>
<sequence length="531" mass="59101">MVLARTTLWYIAFCGFAVNYMIRLNINIAIVGMVRPKRQSIEVTNFAHVGNATDTQQDNVTHSGLETTHFLTGPLKGSLNVTEVDLATNLNDLKRLDNLFEWDEIQQGHVLGAFFWLHWVSQVPGGMLARKYGTKKVFGLANLCISLMAYLIPFCAKWSFGALVAIRSLQGIVSGFSWPAMHHMTAIWIPQHERSKFVSAYLGSSFGAALTYPLCGFIMDKLSWEWVFHITATIGVVWYAFWCWLVYDTPAQHPTISAKEREYILMSNGGMTHQRKMLPPVPWREILTSTAVNMNVIGQFGGIWGLFTLMTQAPTYLKVIHGINIKMNGIYSGLPHLCRWGFSYGFAIFCDKLLRSGRFSKTLVRKIATTFSTIIQGLLVWGLAYSGHNTPLAIFFLVTATMVNGAVSSGPLASLVDLSPNFAGVLQGISGMISVFPGFISPVAVAYLTLGSQTVEQWQKVFVLSTAIMVISGVIYDVFATSELQPWNDGSKSTDDKAEKMKIVQPIVKSQIVRILPINEKPTDHDKEEDF</sequence>
<keyword evidence="3 7" id="KW-0812">Transmembrane</keyword>
<dbReference type="GO" id="GO:0016020">
    <property type="term" value="C:membrane"/>
    <property type="evidence" value="ECO:0007669"/>
    <property type="project" value="UniProtKB-SubCell"/>
</dbReference>
<evidence type="ECO:0000313" key="10">
    <source>
        <dbReference type="Proteomes" id="UP001152759"/>
    </source>
</evidence>
<dbReference type="InterPro" id="IPR036259">
    <property type="entry name" value="MFS_trans_sf"/>
</dbReference>
<keyword evidence="2" id="KW-0813">Transport</keyword>
<dbReference type="AlphaFoldDB" id="A0A9P0CBB5"/>
<dbReference type="Proteomes" id="UP001152759">
    <property type="component" value="Chromosome 6"/>
</dbReference>
<feature type="transmembrane region" description="Helical" evidence="7">
    <location>
        <begin position="6"/>
        <end position="30"/>
    </location>
</feature>
<comment type="subcellular location">
    <subcellularLocation>
        <location evidence="1">Membrane</location>
        <topology evidence="1">Multi-pass membrane protein</topology>
    </subcellularLocation>
</comment>
<dbReference type="Gene3D" id="1.20.1250.20">
    <property type="entry name" value="MFS general substrate transporter like domains"/>
    <property type="match status" value="2"/>
</dbReference>
<evidence type="ECO:0000256" key="7">
    <source>
        <dbReference type="SAM" id="Phobius"/>
    </source>
</evidence>
<feature type="transmembrane region" description="Helical" evidence="7">
    <location>
        <begin position="428"/>
        <end position="449"/>
    </location>
</feature>